<dbReference type="PANTHER" id="PTHR35446">
    <property type="entry name" value="SI:CH211-175M2.5"/>
    <property type="match status" value="1"/>
</dbReference>
<dbReference type="STRING" id="142842.SAMN02745118_01974"/>
<dbReference type="InterPro" id="IPR010195">
    <property type="entry name" value="Uncharacterised_peroxidase-rel"/>
</dbReference>
<keyword evidence="3" id="KW-1185">Reference proteome</keyword>
<dbReference type="OrthoDB" id="9801997at2"/>
<dbReference type="InterPro" id="IPR004675">
    <property type="entry name" value="AhpD_core"/>
</dbReference>
<dbReference type="Gene3D" id="1.20.1290.10">
    <property type="entry name" value="AhpD-like"/>
    <property type="match status" value="1"/>
</dbReference>
<dbReference type="SUPFAM" id="SSF69118">
    <property type="entry name" value="AhpD-like"/>
    <property type="match status" value="1"/>
</dbReference>
<dbReference type="EMBL" id="FUWM01000016">
    <property type="protein sequence ID" value="SJZ83919.1"/>
    <property type="molecule type" value="Genomic_DNA"/>
</dbReference>
<accession>A0A1T4NXG1</accession>
<keyword evidence="2" id="KW-0560">Oxidoreductase</keyword>
<dbReference type="RefSeq" id="WP_078810408.1">
    <property type="nucleotide sequence ID" value="NZ_FUWM01000016.1"/>
</dbReference>
<reference evidence="3" key="1">
    <citation type="submission" date="2017-02" db="EMBL/GenBank/DDBJ databases">
        <authorList>
            <person name="Varghese N."/>
            <person name="Submissions S."/>
        </authorList>
    </citation>
    <scope>NUCLEOTIDE SEQUENCE [LARGE SCALE GENOMIC DNA]</scope>
    <source>
        <strain evidence="3">ATCC BAA-73</strain>
    </source>
</reference>
<protein>
    <submittedName>
        <fullName evidence="2">Uncharacterized peroxidase-related enzyme</fullName>
    </submittedName>
</protein>
<dbReference type="Proteomes" id="UP000190625">
    <property type="component" value="Unassembled WGS sequence"/>
</dbReference>
<dbReference type="PANTHER" id="PTHR35446:SF2">
    <property type="entry name" value="CARBOXYMUCONOLACTONE DECARBOXYLASE-LIKE DOMAIN-CONTAINING PROTEIN"/>
    <property type="match status" value="1"/>
</dbReference>
<dbReference type="NCBIfam" id="TIGR00778">
    <property type="entry name" value="ahpD_dom"/>
    <property type="match status" value="1"/>
</dbReference>
<evidence type="ECO:0000259" key="1">
    <source>
        <dbReference type="Pfam" id="PF02627"/>
    </source>
</evidence>
<dbReference type="GO" id="GO:0051920">
    <property type="term" value="F:peroxiredoxin activity"/>
    <property type="evidence" value="ECO:0007669"/>
    <property type="project" value="InterPro"/>
</dbReference>
<keyword evidence="2" id="KW-0575">Peroxidase</keyword>
<feature type="domain" description="Carboxymuconolactone decarboxylase-like" evidence="1">
    <location>
        <begin position="44"/>
        <end position="117"/>
    </location>
</feature>
<gene>
    <name evidence="2" type="ORF">SAMN02745118_01974</name>
</gene>
<proteinExistence type="predicted"/>
<sequence>MERIKLVVEEEAQGLVKEVYTDIKENFGVIPNLFKALALKPKVLQANWEKVKSLMLEGHLDRKIKEMVAVVVSEANGCEYCVGAHSLFLQKLGVPEEIIQSVVKDIDEADIKDKEKKILKFAVKSTTEAHKISDQEFKLIKDLGLTEVELVELVSVIDLFTSFNIFIDTLEVPLDKF</sequence>
<evidence type="ECO:0000313" key="2">
    <source>
        <dbReference type="EMBL" id="SJZ83919.1"/>
    </source>
</evidence>
<organism evidence="2 3">
    <name type="scientific">Selenihalanaerobacter shriftii</name>
    <dbReference type="NCBI Taxonomy" id="142842"/>
    <lineage>
        <taxon>Bacteria</taxon>
        <taxon>Bacillati</taxon>
        <taxon>Bacillota</taxon>
        <taxon>Clostridia</taxon>
        <taxon>Halanaerobiales</taxon>
        <taxon>Halobacteroidaceae</taxon>
        <taxon>Selenihalanaerobacter</taxon>
    </lineage>
</organism>
<dbReference type="AlphaFoldDB" id="A0A1T4NXG1"/>
<evidence type="ECO:0000313" key="3">
    <source>
        <dbReference type="Proteomes" id="UP000190625"/>
    </source>
</evidence>
<dbReference type="InterPro" id="IPR003779">
    <property type="entry name" value="CMD-like"/>
</dbReference>
<dbReference type="Pfam" id="PF02627">
    <property type="entry name" value="CMD"/>
    <property type="match status" value="1"/>
</dbReference>
<dbReference type="NCBIfam" id="TIGR01926">
    <property type="entry name" value="peroxid_rel"/>
    <property type="match status" value="1"/>
</dbReference>
<dbReference type="InterPro" id="IPR029032">
    <property type="entry name" value="AhpD-like"/>
</dbReference>
<name>A0A1T4NXG1_9FIRM</name>